<dbReference type="InterPro" id="IPR036866">
    <property type="entry name" value="RibonucZ/Hydroxyglut_hydro"/>
</dbReference>
<dbReference type="RefSeq" id="WP_349278408.1">
    <property type="nucleotide sequence ID" value="NZ_CBCSCU010000006.1"/>
</dbReference>
<dbReference type="EMBL" id="CP157675">
    <property type="protein sequence ID" value="XBP69644.1"/>
    <property type="molecule type" value="Genomic_DNA"/>
</dbReference>
<evidence type="ECO:0000256" key="1">
    <source>
        <dbReference type="ARBA" id="ARBA00005250"/>
    </source>
</evidence>
<feature type="chain" id="PRO_5043672236" evidence="2">
    <location>
        <begin position="23"/>
        <end position="334"/>
    </location>
</feature>
<keyword evidence="2" id="KW-0732">Signal</keyword>
<dbReference type="InterPro" id="IPR050855">
    <property type="entry name" value="NDM-1-like"/>
</dbReference>
<dbReference type="Pfam" id="PF00753">
    <property type="entry name" value="Lactamase_B"/>
    <property type="match status" value="1"/>
</dbReference>
<feature type="signal peptide" evidence="2">
    <location>
        <begin position="1"/>
        <end position="22"/>
    </location>
</feature>
<dbReference type="InterPro" id="IPR001279">
    <property type="entry name" value="Metallo-B-lactamas"/>
</dbReference>
<dbReference type="NCBIfam" id="TIGR04558">
    <property type="entry name" value="SoxH_rel_PQQ_1"/>
    <property type="match status" value="1"/>
</dbReference>
<dbReference type="CDD" id="cd16282">
    <property type="entry name" value="metallo-hydrolase-like_MBL-fold"/>
    <property type="match status" value="1"/>
</dbReference>
<gene>
    <name evidence="4" type="ORF">ABLV49_17420</name>
</gene>
<organism evidence="4">
    <name type="scientific">Polaromonas hydrogenivorans</name>
    <dbReference type="NCBI Taxonomy" id="335476"/>
    <lineage>
        <taxon>Bacteria</taxon>
        <taxon>Pseudomonadati</taxon>
        <taxon>Pseudomonadota</taxon>
        <taxon>Betaproteobacteria</taxon>
        <taxon>Burkholderiales</taxon>
        <taxon>Comamonadaceae</taxon>
        <taxon>Polaromonas</taxon>
    </lineage>
</organism>
<dbReference type="AlphaFoldDB" id="A0AAU7LPS7"/>
<sequence length="334" mass="36709">MRRWNWPLMVAAVLAMPVGAQAQTAAGPPLKRAALDMARLDYALQPRQIAPGVWVFEGAVEDFSPGNGCNIINTGFIVTGEGVMVINTGPSRLYGEQQRRAIERVTQEPVVKVFNLNLHPDYFFGNQAWPELPVQALAGSMAGMQAEGQNYASNMYRLCGDWMKGTEPMPARAPVLAQVLQLGTHRLELLRLEGHTGDDLLLIDHGTGVVFAGGLVFAERVPTTPHADVKSWLRSLDALDKRLSGFPLAALVPSHGPIYTDSRGIGQTRDWLLWVSSLLEDSARRGLDLSEVLQTPVPGRFQAWAAQPAELQRTLAQWYPLYEQRALLGELPAK</sequence>
<dbReference type="GO" id="GO:0017001">
    <property type="term" value="P:antibiotic catabolic process"/>
    <property type="evidence" value="ECO:0007669"/>
    <property type="project" value="UniProtKB-ARBA"/>
</dbReference>
<dbReference type="PANTHER" id="PTHR42951">
    <property type="entry name" value="METALLO-BETA-LACTAMASE DOMAIN-CONTAINING"/>
    <property type="match status" value="1"/>
</dbReference>
<dbReference type="InterPro" id="IPR030811">
    <property type="entry name" value="SoxH-rel_PQQ_1"/>
</dbReference>
<feature type="domain" description="Metallo-beta-lactamase" evidence="3">
    <location>
        <begin position="71"/>
        <end position="255"/>
    </location>
</feature>
<proteinExistence type="inferred from homology"/>
<dbReference type="SUPFAM" id="SSF56281">
    <property type="entry name" value="Metallo-hydrolase/oxidoreductase"/>
    <property type="match status" value="1"/>
</dbReference>
<evidence type="ECO:0000256" key="2">
    <source>
        <dbReference type="SAM" id="SignalP"/>
    </source>
</evidence>
<dbReference type="Gene3D" id="3.60.15.10">
    <property type="entry name" value="Ribonuclease Z/Hydroxyacylglutathione hydrolase-like"/>
    <property type="match status" value="1"/>
</dbReference>
<reference evidence="4" key="1">
    <citation type="submission" date="2024-05" db="EMBL/GenBank/DDBJ databases">
        <authorList>
            <person name="Bunk B."/>
            <person name="Swiderski J."/>
            <person name="Sproer C."/>
            <person name="Thiel V."/>
        </authorList>
    </citation>
    <scope>NUCLEOTIDE SEQUENCE</scope>
    <source>
        <strain evidence="4">DSM 17735</strain>
    </source>
</reference>
<accession>A0AAU7LPS7</accession>
<dbReference type="PANTHER" id="PTHR42951:SF4">
    <property type="entry name" value="ACYL-COENZYME A THIOESTERASE MBLAC2"/>
    <property type="match status" value="1"/>
</dbReference>
<dbReference type="SMART" id="SM00849">
    <property type="entry name" value="Lactamase_B"/>
    <property type="match status" value="1"/>
</dbReference>
<protein>
    <submittedName>
        <fullName evidence="4">Quinoprotein relay system zinc metallohydrolase 1</fullName>
    </submittedName>
</protein>
<comment type="similarity">
    <text evidence="1">Belongs to the metallo-beta-lactamase superfamily. Class-B beta-lactamase family.</text>
</comment>
<evidence type="ECO:0000313" key="4">
    <source>
        <dbReference type="EMBL" id="XBP69644.1"/>
    </source>
</evidence>
<name>A0AAU7LPS7_9BURK</name>
<evidence type="ECO:0000259" key="3">
    <source>
        <dbReference type="SMART" id="SM00849"/>
    </source>
</evidence>